<reference evidence="1" key="1">
    <citation type="submission" date="2023-12" db="EMBL/GenBank/DDBJ databases">
        <title>Genome assembly of Anisodus tanguticus.</title>
        <authorList>
            <person name="Wang Y.-J."/>
        </authorList>
    </citation>
    <scope>NUCLEOTIDE SEQUENCE</scope>
    <source>
        <strain evidence="1">KB-2021</strain>
        <tissue evidence="1">Leaf</tissue>
    </source>
</reference>
<dbReference type="Proteomes" id="UP001291623">
    <property type="component" value="Unassembled WGS sequence"/>
</dbReference>
<proteinExistence type="predicted"/>
<organism evidence="1 2">
    <name type="scientific">Anisodus tanguticus</name>
    <dbReference type="NCBI Taxonomy" id="243964"/>
    <lineage>
        <taxon>Eukaryota</taxon>
        <taxon>Viridiplantae</taxon>
        <taxon>Streptophyta</taxon>
        <taxon>Embryophyta</taxon>
        <taxon>Tracheophyta</taxon>
        <taxon>Spermatophyta</taxon>
        <taxon>Magnoliopsida</taxon>
        <taxon>eudicotyledons</taxon>
        <taxon>Gunneridae</taxon>
        <taxon>Pentapetalae</taxon>
        <taxon>asterids</taxon>
        <taxon>lamiids</taxon>
        <taxon>Solanales</taxon>
        <taxon>Solanaceae</taxon>
        <taxon>Solanoideae</taxon>
        <taxon>Hyoscyameae</taxon>
        <taxon>Anisodus</taxon>
    </lineage>
</organism>
<name>A0AAE1RPC6_9SOLA</name>
<comment type="caution">
    <text evidence="1">The sequence shown here is derived from an EMBL/GenBank/DDBJ whole genome shotgun (WGS) entry which is preliminary data.</text>
</comment>
<gene>
    <name evidence="1" type="ORF">RND71_026691</name>
</gene>
<protein>
    <submittedName>
        <fullName evidence="1">Uncharacterized protein</fullName>
    </submittedName>
</protein>
<evidence type="ECO:0000313" key="1">
    <source>
        <dbReference type="EMBL" id="KAK4354497.1"/>
    </source>
</evidence>
<keyword evidence="2" id="KW-1185">Reference proteome</keyword>
<dbReference type="AlphaFoldDB" id="A0AAE1RPC6"/>
<evidence type="ECO:0000313" key="2">
    <source>
        <dbReference type="Proteomes" id="UP001291623"/>
    </source>
</evidence>
<dbReference type="EMBL" id="JAVYJV010000014">
    <property type="protein sequence ID" value="KAK4354497.1"/>
    <property type="molecule type" value="Genomic_DNA"/>
</dbReference>
<sequence>MQSDHGTQLVSYNPKKKKFRKFNVYRSGSAVTRYIPSFYSLKTVMGESFQRDEVIKAVSEKEELMSGR</sequence>
<accession>A0AAE1RPC6</accession>